<dbReference type="Proteomes" id="UP000266691">
    <property type="component" value="Unassembled WGS sequence"/>
</dbReference>
<keyword evidence="2" id="KW-0732">Signal</keyword>
<reference evidence="3 5" key="1">
    <citation type="submission" date="2018-08" db="EMBL/GenBank/DDBJ databases">
        <title>Proposal of Muricauda 72 sp.nov. and Muricauda NH166 sp.nov., isolated from seawater.</title>
        <authorList>
            <person name="Cheng H."/>
            <person name="Wu Y.-H."/>
            <person name="Guo L.-L."/>
            <person name="Xu X.-W."/>
        </authorList>
    </citation>
    <scope>NUCLEOTIDE SEQUENCE [LARGE SCALE GENOMIC DNA]</scope>
    <source>
        <strain evidence="3 5">72</strain>
    </source>
</reference>
<dbReference type="EMBL" id="VNWK01000033">
    <property type="protein sequence ID" value="TXJ92155.1"/>
    <property type="molecule type" value="Genomic_DNA"/>
</dbReference>
<dbReference type="Proteomes" id="UP000321621">
    <property type="component" value="Unassembled WGS sequence"/>
</dbReference>
<dbReference type="AlphaFoldDB" id="A0A3A1NE46"/>
<dbReference type="PROSITE" id="PS51257">
    <property type="entry name" value="PROKAR_LIPOPROTEIN"/>
    <property type="match status" value="1"/>
</dbReference>
<feature type="signal peptide" evidence="2">
    <location>
        <begin position="1"/>
        <end position="24"/>
    </location>
</feature>
<evidence type="ECO:0000313" key="3">
    <source>
        <dbReference type="EMBL" id="RIV42957.1"/>
    </source>
</evidence>
<keyword evidence="6" id="KW-1185">Reference proteome</keyword>
<evidence type="ECO:0000256" key="2">
    <source>
        <dbReference type="SAM" id="SignalP"/>
    </source>
</evidence>
<name>A0A3A1NE46_9FLAO</name>
<sequence length="234" mass="25431">MRLSKIIGSTMLFMSLVMVSCSDGTDGMDGTNGLNGINGTDGKNGVDGTNGEDGQNGSNGVGYDELAKYGQITVDMEGVRPDGEAYQDSAIYRYTAVEASTIPKFNSVSVSDNITSFKIRRFLSTPDEPLQTSFFQLDMEIQDLGGASQQFGFLHLYTLGYTVIGQDHKFFYLDGEDFVLIDDSIIQDFDFDDTSNHLTYNFSVTLPAGQNSSGNEVTFSGTVDVTVLEEVEVP</sequence>
<gene>
    <name evidence="3" type="ORF">D2V05_15210</name>
    <name evidence="4" type="ORF">FQ017_15075</name>
</gene>
<proteinExistence type="predicted"/>
<comment type="caution">
    <text evidence="3">The sequence shown here is derived from an EMBL/GenBank/DDBJ whole genome shotgun (WGS) entry which is preliminary data.</text>
</comment>
<accession>A0A3A1NE46</accession>
<evidence type="ECO:0000313" key="5">
    <source>
        <dbReference type="Proteomes" id="UP000266691"/>
    </source>
</evidence>
<dbReference type="RefSeq" id="WP_119648442.1">
    <property type="nucleotide sequence ID" value="NZ_QXFI01000033.1"/>
</dbReference>
<organism evidence="3 5">
    <name type="scientific">Flagellimonas pelagia</name>
    <dbReference type="NCBI Taxonomy" id="2306998"/>
    <lineage>
        <taxon>Bacteria</taxon>
        <taxon>Pseudomonadati</taxon>
        <taxon>Bacteroidota</taxon>
        <taxon>Flavobacteriia</taxon>
        <taxon>Flavobacteriales</taxon>
        <taxon>Flavobacteriaceae</taxon>
        <taxon>Flagellimonas</taxon>
    </lineage>
</organism>
<feature type="chain" id="PRO_5017262609" description="Collagen-like protein" evidence="2">
    <location>
        <begin position="25"/>
        <end position="234"/>
    </location>
</feature>
<feature type="region of interest" description="Disordered" evidence="1">
    <location>
        <begin position="36"/>
        <end position="60"/>
    </location>
</feature>
<reference evidence="4 6" key="2">
    <citation type="submission" date="2019-07" db="EMBL/GenBank/DDBJ databases">
        <title>Draft genome of two Muricauda strains isolated from deep sea.</title>
        <authorList>
            <person name="Sun C."/>
        </authorList>
    </citation>
    <scope>NUCLEOTIDE SEQUENCE [LARGE SCALE GENOMIC DNA]</scope>
    <source>
        <strain evidence="4 6">72</strain>
    </source>
</reference>
<dbReference type="EMBL" id="QXFI01000033">
    <property type="protein sequence ID" value="RIV42957.1"/>
    <property type="molecule type" value="Genomic_DNA"/>
</dbReference>
<evidence type="ECO:0000256" key="1">
    <source>
        <dbReference type="SAM" id="MobiDB-lite"/>
    </source>
</evidence>
<protein>
    <recommendedName>
        <fullName evidence="7">Collagen-like protein</fullName>
    </recommendedName>
</protein>
<dbReference type="OrthoDB" id="1430935at2"/>
<evidence type="ECO:0008006" key="7">
    <source>
        <dbReference type="Google" id="ProtNLM"/>
    </source>
</evidence>
<evidence type="ECO:0000313" key="4">
    <source>
        <dbReference type="EMBL" id="TXJ92155.1"/>
    </source>
</evidence>
<evidence type="ECO:0000313" key="6">
    <source>
        <dbReference type="Proteomes" id="UP000321621"/>
    </source>
</evidence>